<dbReference type="RefSeq" id="WP_175168893.1">
    <property type="nucleotide sequence ID" value="NZ_CADIJQ010000001.1"/>
</dbReference>
<evidence type="ECO:0000256" key="1">
    <source>
        <dbReference type="ARBA" id="ARBA00022679"/>
    </source>
</evidence>
<dbReference type="PANTHER" id="PTHR42995:SF1">
    <property type="entry name" value="MALONATE DECARBOXYLASE BETA SUBUNIT"/>
    <property type="match status" value="1"/>
</dbReference>
<dbReference type="Proteomes" id="UP000494269">
    <property type="component" value="Unassembled WGS sequence"/>
</dbReference>
<dbReference type="NCBIfam" id="TIGR03133">
    <property type="entry name" value="malonate_beta"/>
    <property type="match status" value="1"/>
</dbReference>
<dbReference type="Gene3D" id="3.90.226.10">
    <property type="entry name" value="2-enoyl-CoA Hydratase, Chain A, domain 1"/>
    <property type="match status" value="1"/>
</dbReference>
<protein>
    <submittedName>
        <fullName evidence="3">Malonyl-S-ACP:biotin-protein carboxyltransferase MADC</fullName>
        <ecNumber evidence="3">2.1.3.10</ecNumber>
    </submittedName>
</protein>
<dbReference type="GO" id="GO:0016740">
    <property type="term" value="F:transferase activity"/>
    <property type="evidence" value="ECO:0007669"/>
    <property type="project" value="UniProtKB-KW"/>
</dbReference>
<proteinExistence type="predicted"/>
<sequence length="316" mass="33389">MSAQPHEVTTRPQPALAPIPASWYESSARKRVTGLLDEGTFIEFLGPEARAVSPHLPLFDLPQQFDDGMIVGKGLLDGKPLFVAAQEGRYMGGAVGEVHGAKLTGLLRAARDLATVPVLILFDTGGVRLQEANAGELAIAEIMRAVVEARLAGVPVIGLIGGRSGCYGGGGLIAGCCSALAVSESGRISVSGPEVIETNRGIEEFDSSDRPLVWRTMGGKHRRLLGGADAYADDTLAGFRQAALNLLATALPLSASVLQNEQARLEDRLTQFGACADARDIWAALGVPLPADVPDLDYEAFSELADRLQEARHDAR</sequence>
<feature type="domain" description="CoA carboxyltransferase N-terminal" evidence="2">
    <location>
        <begin position="1"/>
        <end position="261"/>
    </location>
</feature>
<evidence type="ECO:0000313" key="4">
    <source>
        <dbReference type="Proteomes" id="UP000494269"/>
    </source>
</evidence>
<dbReference type="InterPro" id="IPR017556">
    <property type="entry name" value="Malonate_beta"/>
</dbReference>
<dbReference type="InterPro" id="IPR011762">
    <property type="entry name" value="COA_CT_N"/>
</dbReference>
<dbReference type="EMBL" id="CADIJQ010000001">
    <property type="protein sequence ID" value="CAB3666070.1"/>
    <property type="molecule type" value="Genomic_DNA"/>
</dbReference>
<reference evidence="3 4" key="1">
    <citation type="submission" date="2020-04" db="EMBL/GenBank/DDBJ databases">
        <authorList>
            <person name="De Canck E."/>
        </authorList>
    </citation>
    <scope>NUCLEOTIDE SEQUENCE [LARGE SCALE GENOMIC DNA]</scope>
    <source>
        <strain evidence="3 4">LMG 3441</strain>
    </source>
</reference>
<organism evidence="3 4">
    <name type="scientific">Achromobacter kerstersii</name>
    <dbReference type="NCBI Taxonomy" id="1353890"/>
    <lineage>
        <taxon>Bacteria</taxon>
        <taxon>Pseudomonadati</taxon>
        <taxon>Pseudomonadota</taxon>
        <taxon>Betaproteobacteria</taxon>
        <taxon>Burkholderiales</taxon>
        <taxon>Alcaligenaceae</taxon>
        <taxon>Achromobacter</taxon>
    </lineage>
</organism>
<evidence type="ECO:0000313" key="3">
    <source>
        <dbReference type="EMBL" id="CAB3666070.1"/>
    </source>
</evidence>
<dbReference type="PANTHER" id="PTHR42995">
    <property type="entry name" value="ACETYL-COENZYME A CARBOXYLASE CARBOXYL TRANSFERASE SUBUNIT BETA, CHLOROPLASTIC"/>
    <property type="match status" value="1"/>
</dbReference>
<dbReference type="PROSITE" id="PS50980">
    <property type="entry name" value="COA_CT_NTER"/>
    <property type="match status" value="1"/>
</dbReference>
<keyword evidence="1 3" id="KW-0808">Transferase</keyword>
<dbReference type="SUPFAM" id="SSF52096">
    <property type="entry name" value="ClpP/crotonase"/>
    <property type="match status" value="1"/>
</dbReference>
<dbReference type="GO" id="GO:0005975">
    <property type="term" value="P:carbohydrate metabolic process"/>
    <property type="evidence" value="ECO:0007669"/>
    <property type="project" value="InterPro"/>
</dbReference>
<dbReference type="GO" id="GO:0016831">
    <property type="term" value="F:carboxy-lyase activity"/>
    <property type="evidence" value="ECO:0007669"/>
    <property type="project" value="InterPro"/>
</dbReference>
<dbReference type="GO" id="GO:0003989">
    <property type="term" value="F:acetyl-CoA carboxylase activity"/>
    <property type="evidence" value="ECO:0007669"/>
    <property type="project" value="TreeGrafter"/>
</dbReference>
<dbReference type="NCBIfam" id="NF005530">
    <property type="entry name" value="PRK07189.1"/>
    <property type="match status" value="1"/>
</dbReference>
<dbReference type="EC" id="2.1.3.10" evidence="3"/>
<dbReference type="AlphaFoldDB" id="A0A6S7AE11"/>
<accession>A0A6S7AE11</accession>
<gene>
    <name evidence="3" type="primary">madC</name>
    <name evidence="3" type="ORF">LMG3441_00817</name>
</gene>
<keyword evidence="4" id="KW-1185">Reference proteome</keyword>
<name>A0A6S7AE11_9BURK</name>
<dbReference type="GO" id="GO:0006633">
    <property type="term" value="P:fatty acid biosynthetic process"/>
    <property type="evidence" value="ECO:0007669"/>
    <property type="project" value="TreeGrafter"/>
</dbReference>
<evidence type="ECO:0000259" key="2">
    <source>
        <dbReference type="PROSITE" id="PS50980"/>
    </source>
</evidence>
<dbReference type="InterPro" id="IPR029045">
    <property type="entry name" value="ClpP/crotonase-like_dom_sf"/>
</dbReference>
<dbReference type="GO" id="GO:2001295">
    <property type="term" value="P:malonyl-CoA biosynthetic process"/>
    <property type="evidence" value="ECO:0007669"/>
    <property type="project" value="TreeGrafter"/>
</dbReference>
<dbReference type="InterPro" id="IPR034733">
    <property type="entry name" value="AcCoA_carboxyl_beta"/>
</dbReference>
<dbReference type="Pfam" id="PF01039">
    <property type="entry name" value="Carboxyl_trans"/>
    <property type="match status" value="1"/>
</dbReference>